<protein>
    <recommendedName>
        <fullName evidence="2">Replication protein A C-terminal domain-containing protein</fullName>
    </recommendedName>
</protein>
<feature type="domain" description="Replication protein A C-terminal" evidence="2">
    <location>
        <begin position="187"/>
        <end position="269"/>
    </location>
</feature>
<dbReference type="InterPro" id="IPR012340">
    <property type="entry name" value="NA-bd_OB-fold"/>
</dbReference>
<reference evidence="3" key="1">
    <citation type="submission" date="2020-09" db="EMBL/GenBank/DDBJ databases">
        <authorList>
            <person name="Kikuchi T."/>
        </authorList>
    </citation>
    <scope>NUCLEOTIDE SEQUENCE</scope>
    <source>
        <strain evidence="3">SH1</strain>
    </source>
</reference>
<proteinExistence type="inferred from homology"/>
<keyword evidence="4" id="KW-1185">Reference proteome</keyword>
<dbReference type="OrthoDB" id="25571at2759"/>
<dbReference type="AlphaFoldDB" id="A0A811K857"/>
<dbReference type="Gene3D" id="2.40.50.140">
    <property type="entry name" value="Nucleic acid-binding proteins"/>
    <property type="match status" value="1"/>
</dbReference>
<name>A0A811K857_9BILA</name>
<evidence type="ECO:0000256" key="1">
    <source>
        <dbReference type="ARBA" id="ARBA00007815"/>
    </source>
</evidence>
<gene>
    <name evidence="3" type="ORF">BOKJ2_LOCUS3726</name>
</gene>
<sequence>MDVSFEPTMAGGGWGADVGNVSMTQAPAASSGQFEKIPLPVLLKDASNCMSDDDKYHVGSYGFVNIKVIGRIESIEETSTAERWIILTDVKDESVKLKVSLYDAVQSKTEPYAEGDIVLILGKIRLFDNEISMLAFHLQVVKDMKRVECFLAEAALAYGYFNQNLPERISNDIAVELNGTIFSNAPVETKGKQSQVTAKAGSSSGADTTLNSRGLAGVQAKIHSVISKLGGDSGVHLDEVKKHVGNVPKFDDEIQHLVNEGVIYSTIDDFHYSAL</sequence>
<evidence type="ECO:0000313" key="3">
    <source>
        <dbReference type="EMBL" id="CAD5211502.1"/>
    </source>
</evidence>
<dbReference type="Pfam" id="PF08784">
    <property type="entry name" value="RPA_C"/>
    <property type="match status" value="1"/>
</dbReference>
<dbReference type="SUPFAM" id="SSF50249">
    <property type="entry name" value="Nucleic acid-binding proteins"/>
    <property type="match status" value="1"/>
</dbReference>
<dbReference type="SUPFAM" id="SSF46785">
    <property type="entry name" value="Winged helix' DNA-binding domain"/>
    <property type="match status" value="1"/>
</dbReference>
<dbReference type="Gene3D" id="1.10.10.10">
    <property type="entry name" value="Winged helix-like DNA-binding domain superfamily/Winged helix DNA-binding domain"/>
    <property type="match status" value="1"/>
</dbReference>
<dbReference type="Proteomes" id="UP000614601">
    <property type="component" value="Unassembled WGS sequence"/>
</dbReference>
<organism evidence="3 4">
    <name type="scientific">Bursaphelenchus okinawaensis</name>
    <dbReference type="NCBI Taxonomy" id="465554"/>
    <lineage>
        <taxon>Eukaryota</taxon>
        <taxon>Metazoa</taxon>
        <taxon>Ecdysozoa</taxon>
        <taxon>Nematoda</taxon>
        <taxon>Chromadorea</taxon>
        <taxon>Rhabditida</taxon>
        <taxon>Tylenchina</taxon>
        <taxon>Tylenchomorpha</taxon>
        <taxon>Aphelenchoidea</taxon>
        <taxon>Aphelenchoididae</taxon>
        <taxon>Bursaphelenchus</taxon>
    </lineage>
</organism>
<evidence type="ECO:0000313" key="4">
    <source>
        <dbReference type="Proteomes" id="UP000614601"/>
    </source>
</evidence>
<evidence type="ECO:0000259" key="2">
    <source>
        <dbReference type="Pfam" id="PF08784"/>
    </source>
</evidence>
<accession>A0A811K857</accession>
<dbReference type="EMBL" id="CAJFCW020000002">
    <property type="protein sequence ID" value="CAG9093635.1"/>
    <property type="molecule type" value="Genomic_DNA"/>
</dbReference>
<comment type="caution">
    <text evidence="3">The sequence shown here is derived from an EMBL/GenBank/DDBJ whole genome shotgun (WGS) entry which is preliminary data.</text>
</comment>
<dbReference type="Proteomes" id="UP000783686">
    <property type="component" value="Unassembled WGS sequence"/>
</dbReference>
<dbReference type="InterPro" id="IPR036388">
    <property type="entry name" value="WH-like_DNA-bd_sf"/>
</dbReference>
<dbReference type="EMBL" id="CAJFDH010000002">
    <property type="protein sequence ID" value="CAD5211502.1"/>
    <property type="molecule type" value="Genomic_DNA"/>
</dbReference>
<dbReference type="InterPro" id="IPR014892">
    <property type="entry name" value="RPA_C"/>
</dbReference>
<comment type="similarity">
    <text evidence="1">Belongs to the replication factor A protein 2 family.</text>
</comment>
<dbReference type="InterPro" id="IPR036390">
    <property type="entry name" value="WH_DNA-bd_sf"/>
</dbReference>